<protein>
    <submittedName>
        <fullName evidence="1">Uncharacterized protein</fullName>
    </submittedName>
</protein>
<dbReference type="VEuPathDB" id="FungiDB:VP01_2520g1"/>
<organism evidence="1 2">
    <name type="scientific">Puccinia sorghi</name>
    <dbReference type="NCBI Taxonomy" id="27349"/>
    <lineage>
        <taxon>Eukaryota</taxon>
        <taxon>Fungi</taxon>
        <taxon>Dikarya</taxon>
        <taxon>Basidiomycota</taxon>
        <taxon>Pucciniomycotina</taxon>
        <taxon>Pucciniomycetes</taxon>
        <taxon>Pucciniales</taxon>
        <taxon>Pucciniaceae</taxon>
        <taxon>Puccinia</taxon>
    </lineage>
</organism>
<evidence type="ECO:0000313" key="2">
    <source>
        <dbReference type="Proteomes" id="UP000037035"/>
    </source>
</evidence>
<sequence length="85" mass="9862">MIFYNVLESQDGSLIDFSPLYLAIHIHDTLWHVSLHLGISSPALPTKKKKERTPIQLKYFSLLKLSFAFQPELSRRLAVLKHIPY</sequence>
<proteinExistence type="predicted"/>
<dbReference type="AlphaFoldDB" id="A0A0L6V649"/>
<keyword evidence="2" id="KW-1185">Reference proteome</keyword>
<comment type="caution">
    <text evidence="1">The sequence shown here is derived from an EMBL/GenBank/DDBJ whole genome shotgun (WGS) entry which is preliminary data.</text>
</comment>
<dbReference type="Proteomes" id="UP000037035">
    <property type="component" value="Unassembled WGS sequence"/>
</dbReference>
<evidence type="ECO:0000313" key="1">
    <source>
        <dbReference type="EMBL" id="KNZ56007.1"/>
    </source>
</evidence>
<dbReference type="EMBL" id="LAVV01007415">
    <property type="protein sequence ID" value="KNZ56007.1"/>
    <property type="molecule type" value="Genomic_DNA"/>
</dbReference>
<name>A0A0L6V649_9BASI</name>
<accession>A0A0L6V649</accession>
<reference evidence="1 2" key="1">
    <citation type="submission" date="2015-08" db="EMBL/GenBank/DDBJ databases">
        <title>Next Generation Sequencing and Analysis of the Genome of Puccinia sorghi L Schw, the Causal Agent of Maize Common Rust.</title>
        <authorList>
            <person name="Rochi L."/>
            <person name="Burguener G."/>
            <person name="Darino M."/>
            <person name="Turjanski A."/>
            <person name="Kreff E."/>
            <person name="Dieguez M.J."/>
            <person name="Sacco F."/>
        </authorList>
    </citation>
    <scope>NUCLEOTIDE SEQUENCE [LARGE SCALE GENOMIC DNA]</scope>
    <source>
        <strain evidence="1 2">RO10H11247</strain>
    </source>
</reference>
<gene>
    <name evidence="1" type="ORF">VP01_2520g1</name>
</gene>